<dbReference type="Pfam" id="PF08445">
    <property type="entry name" value="FR47"/>
    <property type="match status" value="1"/>
</dbReference>
<reference evidence="2 3" key="1">
    <citation type="submission" date="2019-05" db="EMBL/GenBank/DDBJ databases">
        <title>Panacibacter sp. strain 17mud1-8 Genome sequencing and assembly.</title>
        <authorList>
            <person name="Chhetri G."/>
        </authorList>
    </citation>
    <scope>NUCLEOTIDE SEQUENCE [LARGE SCALE GENOMIC DNA]</scope>
    <source>
        <strain evidence="2 3">17mud1-8</strain>
    </source>
</reference>
<dbReference type="PROSITE" id="PS51186">
    <property type="entry name" value="GNAT"/>
    <property type="match status" value="1"/>
</dbReference>
<dbReference type="EMBL" id="SZQL01000017">
    <property type="protein sequence ID" value="TKK65977.1"/>
    <property type="molecule type" value="Genomic_DNA"/>
</dbReference>
<evidence type="ECO:0000259" key="1">
    <source>
        <dbReference type="PROSITE" id="PS51186"/>
    </source>
</evidence>
<dbReference type="InterPro" id="IPR000182">
    <property type="entry name" value="GNAT_dom"/>
</dbReference>
<protein>
    <submittedName>
        <fullName evidence="2">GNAT family N-acetyltransferase</fullName>
    </submittedName>
</protein>
<proteinExistence type="predicted"/>
<comment type="caution">
    <text evidence="2">The sequence shown here is derived from an EMBL/GenBank/DDBJ whole genome shotgun (WGS) entry which is preliminary data.</text>
</comment>
<keyword evidence="3" id="KW-1185">Reference proteome</keyword>
<dbReference type="CDD" id="cd04301">
    <property type="entry name" value="NAT_SF"/>
    <property type="match status" value="1"/>
</dbReference>
<dbReference type="PANTHER" id="PTHR31143">
    <property type="match status" value="1"/>
</dbReference>
<gene>
    <name evidence="2" type="ORF">FC093_18410</name>
</gene>
<dbReference type="Proteomes" id="UP000305848">
    <property type="component" value="Unassembled WGS sequence"/>
</dbReference>
<dbReference type="GO" id="GO:0016747">
    <property type="term" value="F:acyltransferase activity, transferring groups other than amino-acyl groups"/>
    <property type="evidence" value="ECO:0007669"/>
    <property type="project" value="InterPro"/>
</dbReference>
<dbReference type="InterPro" id="IPR013653">
    <property type="entry name" value="GCN5-like_dom"/>
</dbReference>
<evidence type="ECO:0000313" key="3">
    <source>
        <dbReference type="Proteomes" id="UP000305848"/>
    </source>
</evidence>
<accession>A0A4U3KXX9</accession>
<dbReference type="InterPro" id="IPR027365">
    <property type="entry name" value="GNAT_acetyltra_YdfB-like"/>
</dbReference>
<dbReference type="PANTHER" id="PTHR31143:SF2">
    <property type="entry name" value="FR47-LIKE DOMAIN-CONTAINING PROTEIN-RELATED"/>
    <property type="match status" value="1"/>
</dbReference>
<name>A0A4U3KXX9_9BACT</name>
<sequence>MTPVLDNPVWHALISGNKALALGTDTVKVFPKEISPIVGLQEYTTANFNILYDITSFDRTIVLFSAEDQVIPDSWRVLHRISGLQMVYAGSPLPELRDDEEIISLTDEHISQMLLLTKLTNPGPFAARTIDFGYYQGILKDGELVAMAGQRLHLYNYAEISAVCTHPHHTGKGYARQLLLRQMYRMLAAGNTPFLHVRNENSRAINVYKNIGFETRKEMYFFVLKKNDNANASL</sequence>
<feature type="domain" description="N-acetyltransferase" evidence="1">
    <location>
        <begin position="100"/>
        <end position="229"/>
    </location>
</feature>
<keyword evidence="2" id="KW-0808">Transferase</keyword>
<dbReference type="AlphaFoldDB" id="A0A4U3KXX9"/>
<dbReference type="RefSeq" id="WP_137263285.1">
    <property type="nucleotide sequence ID" value="NZ_SZQL01000017.1"/>
</dbReference>
<dbReference type="SUPFAM" id="SSF55729">
    <property type="entry name" value="Acyl-CoA N-acyltransferases (Nat)"/>
    <property type="match status" value="1"/>
</dbReference>
<dbReference type="InterPro" id="IPR016181">
    <property type="entry name" value="Acyl_CoA_acyltransferase"/>
</dbReference>
<organism evidence="2 3">
    <name type="scientific">Ilyomonas limi</name>
    <dbReference type="NCBI Taxonomy" id="2575867"/>
    <lineage>
        <taxon>Bacteria</taxon>
        <taxon>Pseudomonadati</taxon>
        <taxon>Bacteroidota</taxon>
        <taxon>Chitinophagia</taxon>
        <taxon>Chitinophagales</taxon>
        <taxon>Chitinophagaceae</taxon>
        <taxon>Ilyomonas</taxon>
    </lineage>
</organism>
<dbReference type="OrthoDB" id="9797456at2"/>
<evidence type="ECO:0000313" key="2">
    <source>
        <dbReference type="EMBL" id="TKK65977.1"/>
    </source>
</evidence>
<dbReference type="Gene3D" id="3.40.630.30">
    <property type="match status" value="1"/>
</dbReference>